<evidence type="ECO:0000256" key="4">
    <source>
        <dbReference type="ARBA" id="ARBA00023180"/>
    </source>
</evidence>
<dbReference type="PANTHER" id="PTHR10357">
    <property type="entry name" value="ALPHA-AMYLASE FAMILY MEMBER"/>
    <property type="match status" value="1"/>
</dbReference>
<name>A0A5E4N3D1_9HEMI</name>
<evidence type="ECO:0000256" key="1">
    <source>
        <dbReference type="ARBA" id="ARBA00001657"/>
    </source>
</evidence>
<dbReference type="GO" id="GO:0005975">
    <property type="term" value="P:carbohydrate metabolic process"/>
    <property type="evidence" value="ECO:0007669"/>
    <property type="project" value="InterPro"/>
</dbReference>
<feature type="non-terminal residue" evidence="7">
    <location>
        <position position="1"/>
    </location>
</feature>
<proteinExistence type="inferred from homology"/>
<dbReference type="InterPro" id="IPR045857">
    <property type="entry name" value="O16G_dom_2"/>
</dbReference>
<dbReference type="InterPro" id="IPR006047">
    <property type="entry name" value="GH13_cat_dom"/>
</dbReference>
<dbReference type="FunFam" id="3.90.400.10:FF:000001">
    <property type="entry name" value="Maltase A3, isoform A"/>
    <property type="match status" value="1"/>
</dbReference>
<dbReference type="Proteomes" id="UP000325440">
    <property type="component" value="Unassembled WGS sequence"/>
</dbReference>
<dbReference type="GO" id="GO:0004558">
    <property type="term" value="F:alpha-1,4-glucosidase activity"/>
    <property type="evidence" value="ECO:0007669"/>
    <property type="project" value="UniProtKB-EC"/>
</dbReference>
<dbReference type="EC" id="3.2.1.20" evidence="3"/>
<dbReference type="Gene3D" id="2.60.40.1180">
    <property type="entry name" value="Golgi alpha-mannosidase II"/>
    <property type="match status" value="1"/>
</dbReference>
<comment type="catalytic activity">
    <reaction evidence="1">
        <text>Hydrolysis of terminal, non-reducing (1-&gt;4)-linked alpha-D-glucose residues with release of alpha-D-glucose.</text>
        <dbReference type="EC" id="3.2.1.20"/>
    </reaction>
</comment>
<dbReference type="Gene3D" id="3.20.20.80">
    <property type="entry name" value="Glycosidases"/>
    <property type="match status" value="1"/>
</dbReference>
<evidence type="ECO:0000256" key="3">
    <source>
        <dbReference type="ARBA" id="ARBA00012741"/>
    </source>
</evidence>
<dbReference type="OrthoDB" id="1740265at2759"/>
<evidence type="ECO:0000313" key="7">
    <source>
        <dbReference type="EMBL" id="VVC36805.1"/>
    </source>
</evidence>
<dbReference type="AlphaFoldDB" id="A0A5E4N3D1"/>
<evidence type="ECO:0000256" key="5">
    <source>
        <dbReference type="ARBA" id="ARBA00023295"/>
    </source>
</evidence>
<keyword evidence="8" id="KW-1185">Reference proteome</keyword>
<dbReference type="InterPro" id="IPR013780">
    <property type="entry name" value="Glyco_hydro_b"/>
</dbReference>
<accession>A0A5E4N3D1</accession>
<evidence type="ECO:0000256" key="2">
    <source>
        <dbReference type="ARBA" id="ARBA00008061"/>
    </source>
</evidence>
<organism evidence="7 8">
    <name type="scientific">Cinara cedri</name>
    <dbReference type="NCBI Taxonomy" id="506608"/>
    <lineage>
        <taxon>Eukaryota</taxon>
        <taxon>Metazoa</taxon>
        <taxon>Ecdysozoa</taxon>
        <taxon>Arthropoda</taxon>
        <taxon>Hexapoda</taxon>
        <taxon>Insecta</taxon>
        <taxon>Pterygota</taxon>
        <taxon>Neoptera</taxon>
        <taxon>Paraneoptera</taxon>
        <taxon>Hemiptera</taxon>
        <taxon>Sternorrhyncha</taxon>
        <taxon>Aphidomorpha</taxon>
        <taxon>Aphidoidea</taxon>
        <taxon>Aphididae</taxon>
        <taxon>Lachninae</taxon>
        <taxon>Cinara</taxon>
    </lineage>
</organism>
<comment type="similarity">
    <text evidence="2">Belongs to the glycosyl hydrolase 13 family.</text>
</comment>
<dbReference type="SUPFAM" id="SSF51445">
    <property type="entry name" value="(Trans)glycosidases"/>
    <property type="match status" value="1"/>
</dbReference>
<dbReference type="InterPro" id="IPR017853">
    <property type="entry name" value="GH"/>
</dbReference>
<evidence type="ECO:0000313" key="8">
    <source>
        <dbReference type="Proteomes" id="UP000325440"/>
    </source>
</evidence>
<feature type="domain" description="Glycosyl hydrolase family 13 catalytic" evidence="6">
    <location>
        <begin position="105"/>
        <end position="536"/>
    </location>
</feature>
<dbReference type="Pfam" id="PF00128">
    <property type="entry name" value="Alpha-amylase"/>
    <property type="match status" value="1"/>
</dbReference>
<dbReference type="EMBL" id="CABPRJ010001436">
    <property type="protein sequence ID" value="VVC36805.1"/>
    <property type="molecule type" value="Genomic_DNA"/>
</dbReference>
<gene>
    <name evidence="7" type="ORF">CINCED_3A002955</name>
</gene>
<evidence type="ECO:0000259" key="6">
    <source>
        <dbReference type="SMART" id="SM00642"/>
    </source>
</evidence>
<reference evidence="7 8" key="1">
    <citation type="submission" date="2019-08" db="EMBL/GenBank/DDBJ databases">
        <authorList>
            <person name="Alioto T."/>
            <person name="Alioto T."/>
            <person name="Gomez Garrido J."/>
        </authorList>
    </citation>
    <scope>NUCLEOTIDE SEQUENCE [LARGE SCALE GENOMIC DNA]</scope>
</reference>
<dbReference type="PANTHER" id="PTHR10357:SF179">
    <property type="entry name" value="NEUTRAL AND BASIC AMINO ACID TRANSPORT PROTEIN RBAT"/>
    <property type="match status" value="1"/>
</dbReference>
<keyword evidence="5" id="KW-0326">Glycosidase</keyword>
<keyword evidence="4" id="KW-0325">Glycoprotein</keyword>
<keyword evidence="7" id="KW-0378">Hydrolase</keyword>
<protein>
    <recommendedName>
        <fullName evidence="3">alpha-glucosidase</fullName>
        <ecNumber evidence="3">3.2.1.20</ecNumber>
    </recommendedName>
</protein>
<dbReference type="Gene3D" id="3.90.400.10">
    <property type="entry name" value="Oligo-1,6-glucosidase, Domain 2"/>
    <property type="match status" value="1"/>
</dbReference>
<sequence length="632" mass="73692">RVFTIRKQTIRTNKFCMFFDSRFCNFFLIFRGNGLSVLVYIQGCNVLVIINNRLITYSPGLKSTCNLLIGEISNIHIPTYNTVNDARKIKRENELDWWQKAVIYQIYPRSFKDTTGNGVGDIQGVIEKIPYMKYLGIEAVWLCPINPSGGVDLGYDITDYKNIDNIFGTMEDIDELITRLHENGIKFLLDFVPNHTSDKHEWFVKSVQKIEPYTNYYVWADAKYVNETRQVPNNWLSPFFGTMWEWNEQRQQYYLHQFYKKQPDLNYWCPLVQKEIKDVLRFWLNKGVDGFRVDAVQRLYERQDLKDSPAKLETDDDGYFMYLNETYEEVISWRAVLDEYTKNDVETKFLMIDVDGDVSLTNRFYGNSTHPGAHFSLSFSLGKLSHKPANSYVYELKKNLFGLPPGKWPNWIIGNHNIIPRPTTRFGEEMIDGIHMIQLLLPGTPVIYMGDELGMTDIYLRNDQFVDVNSKQYGYNQARERNRTPIQWDSTAQAGFSNKTKTWLPINPNYVTLNVEYEQNSNSSHLKIFKELVNLRQLDVFRTGNVKFYEVSKYVFAFSRSNSILRSYFVVINLGSELENINLRKVNGLLPYKLTVIVASMYAEHNAGDIIRSESFTLRPSAAVVLKSSFFN</sequence>
<dbReference type="SMART" id="SM00642">
    <property type="entry name" value="Aamy"/>
    <property type="match status" value="1"/>
</dbReference>